<dbReference type="Pfam" id="PF00628">
    <property type="entry name" value="PHD"/>
    <property type="match status" value="1"/>
</dbReference>
<dbReference type="InterPro" id="IPR019787">
    <property type="entry name" value="Znf_PHD-finger"/>
</dbReference>
<dbReference type="InterPro" id="IPR011011">
    <property type="entry name" value="Znf_FYVE_PHD"/>
</dbReference>
<sequence>MLFFWGKSHLAFESYSVFPIIGPGMTEELSKEELKRLQKKFQEFEKAPKYNLNSEEVFCICRKPDDEGQLMVACDGCDEWFHFRCMKLDPKYEKLVANFYCLFCDRLFNKGTTLWKRKCKLEGCFNPIELSEEKKSKYCSEEHGLMYMKQTLLDKVLKQESLNDQRLLNLKEVSSILREVGDCKALAKLGEELPIYSDFYPNANLSPLLTEKVAVWEKQIQQVTTDLEHLDSRLRLVLALKDFLKLLNENINIITIPDYIPGSRTKSSKSKSKNSKKSDICGFNRVILDLDKATDMDQFKAKISPYLGKNTIDPEEFKKLYQEIYPDDDDMVDFVGPDNWLAGFCLKDKRKCNKHHSWLNILADDYYLQTQLLEEKKKRLQDEKQTLMTDYNIERWETLEAEVASN</sequence>
<dbReference type="GO" id="GO:0045893">
    <property type="term" value="P:positive regulation of DNA-templated transcription"/>
    <property type="evidence" value="ECO:0007669"/>
    <property type="project" value="TreeGrafter"/>
</dbReference>
<dbReference type="GO" id="GO:0008270">
    <property type="term" value="F:zinc ion binding"/>
    <property type="evidence" value="ECO:0007669"/>
    <property type="project" value="UniProtKB-KW"/>
</dbReference>
<comment type="subcellular location">
    <subcellularLocation>
        <location evidence="1">Nucleus</location>
    </subcellularLocation>
</comment>
<dbReference type="AlphaFoldDB" id="A0A1B2JHQ3"/>
<dbReference type="SUPFAM" id="SSF57903">
    <property type="entry name" value="FYVE/PHD zinc finger"/>
    <property type="match status" value="1"/>
</dbReference>
<evidence type="ECO:0000256" key="5">
    <source>
        <dbReference type="ARBA" id="ARBA00023242"/>
    </source>
</evidence>
<dbReference type="InterPro" id="IPR037869">
    <property type="entry name" value="Spp1/CFP1"/>
</dbReference>
<evidence type="ECO:0000256" key="2">
    <source>
        <dbReference type="ARBA" id="ARBA00022723"/>
    </source>
</evidence>
<evidence type="ECO:0000313" key="10">
    <source>
        <dbReference type="Proteomes" id="UP000094565"/>
    </source>
</evidence>
<keyword evidence="10" id="KW-1185">Reference proteome</keyword>
<dbReference type="PANTHER" id="PTHR46174">
    <property type="entry name" value="CXXC-TYPE ZINC FINGER PROTEIN 1"/>
    <property type="match status" value="1"/>
</dbReference>
<organism evidence="9 10">
    <name type="scientific">Komagataella pastoris</name>
    <name type="common">Yeast</name>
    <name type="synonym">Pichia pastoris</name>
    <dbReference type="NCBI Taxonomy" id="4922"/>
    <lineage>
        <taxon>Eukaryota</taxon>
        <taxon>Fungi</taxon>
        <taxon>Dikarya</taxon>
        <taxon>Ascomycota</taxon>
        <taxon>Saccharomycotina</taxon>
        <taxon>Pichiomycetes</taxon>
        <taxon>Pichiales</taxon>
        <taxon>Pichiaceae</taxon>
        <taxon>Komagataella</taxon>
    </lineage>
</organism>
<dbReference type="SMART" id="SM00249">
    <property type="entry name" value="PHD"/>
    <property type="match status" value="1"/>
</dbReference>
<proteinExistence type="predicted"/>
<dbReference type="EMBL" id="CP014587">
    <property type="protein sequence ID" value="ANZ77512.1"/>
    <property type="molecule type" value="Genomic_DNA"/>
</dbReference>
<keyword evidence="5" id="KW-0539">Nucleus</keyword>
<dbReference type="Proteomes" id="UP000094565">
    <property type="component" value="Chromosome 4"/>
</dbReference>
<name>A0A1B2JHQ3_PICPA</name>
<dbReference type="InterPro" id="IPR013083">
    <property type="entry name" value="Znf_RING/FYVE/PHD"/>
</dbReference>
<dbReference type="PROSITE" id="PS50016">
    <property type="entry name" value="ZF_PHD_2"/>
    <property type="match status" value="1"/>
</dbReference>
<gene>
    <name evidence="9" type="primary">SPP1</name>
    <name evidence="9" type="ORF">ATY40_BA7505055</name>
</gene>
<dbReference type="GO" id="GO:0048188">
    <property type="term" value="C:Set1C/COMPASS complex"/>
    <property type="evidence" value="ECO:0007669"/>
    <property type="project" value="InterPro"/>
</dbReference>
<feature type="domain" description="PHD-type" evidence="8">
    <location>
        <begin position="56"/>
        <end position="107"/>
    </location>
</feature>
<evidence type="ECO:0000256" key="4">
    <source>
        <dbReference type="ARBA" id="ARBA00022833"/>
    </source>
</evidence>
<evidence type="ECO:0000256" key="1">
    <source>
        <dbReference type="ARBA" id="ARBA00004123"/>
    </source>
</evidence>
<dbReference type="InterPro" id="IPR019786">
    <property type="entry name" value="Zinc_finger_PHD-type_CS"/>
</dbReference>
<feature type="coiled-coil region" evidence="7">
    <location>
        <begin position="363"/>
        <end position="390"/>
    </location>
</feature>
<evidence type="ECO:0000259" key="8">
    <source>
        <dbReference type="PROSITE" id="PS50016"/>
    </source>
</evidence>
<keyword evidence="7" id="KW-0175">Coiled coil</keyword>
<evidence type="ECO:0000313" key="9">
    <source>
        <dbReference type="EMBL" id="ANZ77512.1"/>
    </source>
</evidence>
<dbReference type="InterPro" id="IPR001965">
    <property type="entry name" value="Znf_PHD"/>
</dbReference>
<keyword evidence="3 6" id="KW-0863">Zinc-finger</keyword>
<dbReference type="OrthoDB" id="436852at2759"/>
<evidence type="ECO:0000256" key="6">
    <source>
        <dbReference type="PROSITE-ProRule" id="PRU00146"/>
    </source>
</evidence>
<keyword evidence="2" id="KW-0479">Metal-binding</keyword>
<evidence type="ECO:0000256" key="7">
    <source>
        <dbReference type="SAM" id="Coils"/>
    </source>
</evidence>
<dbReference type="PROSITE" id="PS01359">
    <property type="entry name" value="ZF_PHD_1"/>
    <property type="match status" value="1"/>
</dbReference>
<reference evidence="9 10" key="1">
    <citation type="submission" date="2016-02" db="EMBL/GenBank/DDBJ databases">
        <title>Comparative genomic and transcriptomic foundation for Pichia pastoris.</title>
        <authorList>
            <person name="Love K.R."/>
            <person name="Shah K.A."/>
            <person name="Whittaker C.A."/>
            <person name="Wu J."/>
            <person name="Bartlett M.C."/>
            <person name="Ma D."/>
            <person name="Leeson R.L."/>
            <person name="Priest M."/>
            <person name="Young S.K."/>
            <person name="Love J.C."/>
        </authorList>
    </citation>
    <scope>NUCLEOTIDE SEQUENCE [LARGE SCALE GENOMIC DNA]</scope>
    <source>
        <strain evidence="9 10">ATCC 28485</strain>
    </source>
</reference>
<accession>A0A1B2JHQ3</accession>
<protein>
    <submittedName>
        <fullName evidence="9">BA75_05055T0</fullName>
    </submittedName>
</protein>
<keyword evidence="4" id="KW-0862">Zinc</keyword>
<dbReference type="Gene3D" id="3.30.40.10">
    <property type="entry name" value="Zinc/RING finger domain, C3HC4 (zinc finger)"/>
    <property type="match status" value="1"/>
</dbReference>
<evidence type="ECO:0000256" key="3">
    <source>
        <dbReference type="ARBA" id="ARBA00022771"/>
    </source>
</evidence>
<dbReference type="PANTHER" id="PTHR46174:SF1">
    <property type="entry name" value="CXXC-TYPE ZINC FINGER PROTEIN 1"/>
    <property type="match status" value="1"/>
</dbReference>